<dbReference type="PRINTS" id="PR00404">
    <property type="entry name" value="MADSDOMAIN"/>
</dbReference>
<proteinExistence type="predicted"/>
<evidence type="ECO:0000256" key="2">
    <source>
        <dbReference type="ARBA" id="ARBA00023015"/>
    </source>
</evidence>
<dbReference type="GO" id="GO:0005634">
    <property type="term" value="C:nucleus"/>
    <property type="evidence" value="ECO:0007669"/>
    <property type="project" value="UniProtKB-SubCell"/>
</dbReference>
<accession>A0AAE1QTY6</accession>
<evidence type="ECO:0000256" key="6">
    <source>
        <dbReference type="SAM" id="MobiDB-lite"/>
    </source>
</evidence>
<dbReference type="GO" id="GO:0046983">
    <property type="term" value="F:protein dimerization activity"/>
    <property type="evidence" value="ECO:0007669"/>
    <property type="project" value="InterPro"/>
</dbReference>
<feature type="domain" description="MADS-box" evidence="7">
    <location>
        <begin position="42"/>
        <end position="102"/>
    </location>
</feature>
<keyword evidence="2" id="KW-0805">Transcription regulation</keyword>
<evidence type="ECO:0000256" key="3">
    <source>
        <dbReference type="ARBA" id="ARBA00023125"/>
    </source>
</evidence>
<dbReference type="EMBL" id="JAVYJV010000023">
    <property type="protein sequence ID" value="KAK4339884.1"/>
    <property type="molecule type" value="Genomic_DNA"/>
</dbReference>
<keyword evidence="4" id="KW-0804">Transcription</keyword>
<name>A0AAE1QTY6_9SOLA</name>
<reference evidence="8" key="1">
    <citation type="submission" date="2023-12" db="EMBL/GenBank/DDBJ databases">
        <title>Genome assembly of Anisodus tanguticus.</title>
        <authorList>
            <person name="Wang Y.-J."/>
        </authorList>
    </citation>
    <scope>NUCLEOTIDE SEQUENCE</scope>
    <source>
        <strain evidence="8">KB-2021</strain>
        <tissue evidence="8">Leaf</tissue>
    </source>
</reference>
<dbReference type="SMART" id="SM00432">
    <property type="entry name" value="MADS"/>
    <property type="match status" value="1"/>
</dbReference>
<evidence type="ECO:0000313" key="9">
    <source>
        <dbReference type="Proteomes" id="UP001291623"/>
    </source>
</evidence>
<dbReference type="SUPFAM" id="SSF55455">
    <property type="entry name" value="SRF-like"/>
    <property type="match status" value="1"/>
</dbReference>
<dbReference type="PROSITE" id="PS50066">
    <property type="entry name" value="MADS_BOX_2"/>
    <property type="match status" value="1"/>
</dbReference>
<comment type="subcellular location">
    <subcellularLocation>
        <location evidence="1">Nucleus</location>
    </subcellularLocation>
</comment>
<dbReference type="Proteomes" id="UP001291623">
    <property type="component" value="Unassembled WGS sequence"/>
</dbReference>
<feature type="compositionally biased region" description="Basic and acidic residues" evidence="6">
    <location>
        <begin position="357"/>
        <end position="368"/>
    </location>
</feature>
<dbReference type="InterPro" id="IPR036879">
    <property type="entry name" value="TF_MADSbox_sf"/>
</dbReference>
<protein>
    <recommendedName>
        <fullName evidence="7">MADS-box domain-containing protein</fullName>
    </recommendedName>
</protein>
<dbReference type="GO" id="GO:0000978">
    <property type="term" value="F:RNA polymerase II cis-regulatory region sequence-specific DNA binding"/>
    <property type="evidence" value="ECO:0007669"/>
    <property type="project" value="TreeGrafter"/>
</dbReference>
<dbReference type="Gene3D" id="3.40.1810.10">
    <property type="entry name" value="Transcription factor, MADS-box"/>
    <property type="match status" value="1"/>
</dbReference>
<dbReference type="PANTHER" id="PTHR11945">
    <property type="entry name" value="MADS BOX PROTEIN"/>
    <property type="match status" value="1"/>
</dbReference>
<feature type="region of interest" description="Disordered" evidence="6">
    <location>
        <begin position="355"/>
        <end position="375"/>
    </location>
</feature>
<dbReference type="AlphaFoldDB" id="A0AAE1QTY6"/>
<dbReference type="Pfam" id="PF00319">
    <property type="entry name" value="SRF-TF"/>
    <property type="match status" value="1"/>
</dbReference>
<organism evidence="8 9">
    <name type="scientific">Anisodus tanguticus</name>
    <dbReference type="NCBI Taxonomy" id="243964"/>
    <lineage>
        <taxon>Eukaryota</taxon>
        <taxon>Viridiplantae</taxon>
        <taxon>Streptophyta</taxon>
        <taxon>Embryophyta</taxon>
        <taxon>Tracheophyta</taxon>
        <taxon>Spermatophyta</taxon>
        <taxon>Magnoliopsida</taxon>
        <taxon>eudicotyledons</taxon>
        <taxon>Gunneridae</taxon>
        <taxon>Pentapetalae</taxon>
        <taxon>asterids</taxon>
        <taxon>lamiids</taxon>
        <taxon>Solanales</taxon>
        <taxon>Solanaceae</taxon>
        <taxon>Solanoideae</taxon>
        <taxon>Hyoscyameae</taxon>
        <taxon>Anisodus</taxon>
    </lineage>
</organism>
<comment type="caution">
    <text evidence="8">The sequence shown here is derived from an EMBL/GenBank/DDBJ whole genome shotgun (WGS) entry which is preliminary data.</text>
</comment>
<keyword evidence="3" id="KW-0238">DNA-binding</keyword>
<keyword evidence="5" id="KW-0539">Nucleus</keyword>
<dbReference type="GO" id="GO:0000981">
    <property type="term" value="F:DNA-binding transcription factor activity, RNA polymerase II-specific"/>
    <property type="evidence" value="ECO:0007669"/>
    <property type="project" value="TreeGrafter"/>
</dbReference>
<evidence type="ECO:0000256" key="1">
    <source>
        <dbReference type="ARBA" id="ARBA00004123"/>
    </source>
</evidence>
<keyword evidence="9" id="KW-1185">Reference proteome</keyword>
<evidence type="ECO:0000256" key="5">
    <source>
        <dbReference type="ARBA" id="ARBA00023242"/>
    </source>
</evidence>
<sequence>MRETKKKKLLKRSYVRAKYTICHVSIIDVQATQLYQEIRRHMGRAKLKMEIISKEKARNATFKKRKEGLLKKLYEFTTLCNVNGLMIMYGHKQANGSNSDPEIWTNSSGGNSTTKSLQQEEIQNLIDEYKKESNLQSGSTKTFELSDYFVDRNKKVEEQLIKLRKMNMEEKYPCWKEFMDQLSEFKLREFLTLLDDKVEKVKSRINLLKGDFASEYLMEGEMIDLGGGQATRVSQLTHYNDNAMIQGGMELGGYNHQEQLQAPIYPYCNSIINHQEMMMLMMNENDHWQGNNGAASSSGSGSGSNNMRCALMKYETMMTHNMLSNNQLTYSPYVAPTILQPTPCMMMPSAMPQMQHSWRDDERDEKVRFSPYLRK</sequence>
<dbReference type="InterPro" id="IPR002100">
    <property type="entry name" value="TF_MADSbox"/>
</dbReference>
<gene>
    <name evidence="8" type="ORF">RND71_041346</name>
</gene>
<evidence type="ECO:0000259" key="7">
    <source>
        <dbReference type="PROSITE" id="PS50066"/>
    </source>
</evidence>
<dbReference type="PANTHER" id="PTHR11945:SF176">
    <property type="entry name" value="MADS-BOX TRANSCRIPTION FACTOR FAMILY PROTEIN"/>
    <property type="match status" value="1"/>
</dbReference>
<evidence type="ECO:0000256" key="4">
    <source>
        <dbReference type="ARBA" id="ARBA00023163"/>
    </source>
</evidence>
<evidence type="ECO:0000313" key="8">
    <source>
        <dbReference type="EMBL" id="KAK4339884.1"/>
    </source>
</evidence>